<evidence type="ECO:0000259" key="2">
    <source>
        <dbReference type="Pfam" id="PF03551"/>
    </source>
</evidence>
<dbReference type="eggNOG" id="COG1695">
    <property type="taxonomic scope" value="Bacteria"/>
</dbReference>
<dbReference type="Proteomes" id="UP000019222">
    <property type="component" value="Chromosome"/>
</dbReference>
<feature type="domain" description="Transcription regulator PadR N-terminal" evidence="2">
    <location>
        <begin position="84"/>
        <end position="150"/>
    </location>
</feature>
<dbReference type="KEGG" id="cvt:B843_01610"/>
<dbReference type="EMBL" id="CP004353">
    <property type="protein sequence ID" value="AHI21714.1"/>
    <property type="molecule type" value="Genomic_DNA"/>
</dbReference>
<keyword evidence="4" id="KW-1185">Reference proteome</keyword>
<reference evidence="3 4" key="1">
    <citation type="submission" date="2013-02" db="EMBL/GenBank/DDBJ databases">
        <title>The complete genome sequence of Corynebacterium vitaeruminis DSM 20294.</title>
        <authorList>
            <person name="Ruckert C."/>
            <person name="Albersmeier A."/>
            <person name="Kalinowski J."/>
        </authorList>
    </citation>
    <scope>NUCLEOTIDE SEQUENCE [LARGE SCALE GENOMIC DNA]</scope>
    <source>
        <strain evidence="4">ATCC 10234</strain>
    </source>
</reference>
<dbReference type="SUPFAM" id="SSF46785">
    <property type="entry name" value="Winged helix' DNA-binding domain"/>
    <property type="match status" value="1"/>
</dbReference>
<organism evidence="3 4">
    <name type="scientific">Corynebacterium vitaeruminis DSM 20294</name>
    <dbReference type="NCBI Taxonomy" id="1224164"/>
    <lineage>
        <taxon>Bacteria</taxon>
        <taxon>Bacillati</taxon>
        <taxon>Actinomycetota</taxon>
        <taxon>Actinomycetes</taxon>
        <taxon>Mycobacteriales</taxon>
        <taxon>Corynebacteriaceae</taxon>
        <taxon>Corynebacterium</taxon>
    </lineage>
</organism>
<feature type="compositionally biased region" description="Basic and acidic residues" evidence="1">
    <location>
        <begin position="1"/>
        <end position="15"/>
    </location>
</feature>
<proteinExistence type="predicted"/>
<name>W5XYD9_9CORY</name>
<feature type="compositionally biased region" description="Basic residues" evidence="1">
    <location>
        <begin position="65"/>
        <end position="74"/>
    </location>
</feature>
<dbReference type="Gene3D" id="1.10.10.10">
    <property type="entry name" value="Winged helix-like DNA-binding domain superfamily/Winged helix DNA-binding domain"/>
    <property type="match status" value="1"/>
</dbReference>
<dbReference type="Pfam" id="PF03551">
    <property type="entry name" value="PadR"/>
    <property type="match status" value="1"/>
</dbReference>
<dbReference type="PATRIC" id="fig|1224164.3.peg.310"/>
<dbReference type="RefSeq" id="WP_025251784.1">
    <property type="nucleotide sequence ID" value="NZ_CP004353.1"/>
</dbReference>
<dbReference type="PANTHER" id="PTHR43252:SF2">
    <property type="entry name" value="TRANSCRIPTION REGULATOR, PADR-LIKE FAMILY"/>
    <property type="match status" value="1"/>
</dbReference>
<evidence type="ECO:0000313" key="4">
    <source>
        <dbReference type="Proteomes" id="UP000019222"/>
    </source>
</evidence>
<gene>
    <name evidence="3" type="ORF">B843_01610</name>
</gene>
<feature type="region of interest" description="Disordered" evidence="1">
    <location>
        <begin position="166"/>
        <end position="186"/>
    </location>
</feature>
<dbReference type="InterPro" id="IPR036388">
    <property type="entry name" value="WH-like_DNA-bd_sf"/>
</dbReference>
<accession>W5XYD9</accession>
<evidence type="ECO:0000256" key="1">
    <source>
        <dbReference type="SAM" id="MobiDB-lite"/>
    </source>
</evidence>
<feature type="region of interest" description="Disordered" evidence="1">
    <location>
        <begin position="1"/>
        <end position="76"/>
    </location>
</feature>
<evidence type="ECO:0000313" key="3">
    <source>
        <dbReference type="EMBL" id="AHI21714.1"/>
    </source>
</evidence>
<dbReference type="InterPro" id="IPR005149">
    <property type="entry name" value="Tscrpt_reg_PadR_N"/>
</dbReference>
<feature type="compositionally biased region" description="Basic and acidic residues" evidence="1">
    <location>
        <begin position="55"/>
        <end position="64"/>
    </location>
</feature>
<dbReference type="PANTHER" id="PTHR43252">
    <property type="entry name" value="TRANSCRIPTIONAL REGULATOR YQJI"/>
    <property type="match status" value="1"/>
</dbReference>
<dbReference type="InterPro" id="IPR036390">
    <property type="entry name" value="WH_DNA-bd_sf"/>
</dbReference>
<dbReference type="AlphaFoldDB" id="W5XYD9"/>
<dbReference type="HOGENOM" id="CLU_063440_1_2_11"/>
<protein>
    <recommendedName>
        <fullName evidence="2">Transcription regulator PadR N-terminal domain-containing protein</fullName>
    </recommendedName>
</protein>
<feature type="compositionally biased region" description="Gly residues" evidence="1">
    <location>
        <begin position="33"/>
        <end position="53"/>
    </location>
</feature>
<sequence length="241" mass="26334">MRFPGHNEHFGRGFDEEGFGPRGGARGRRGHGGHGGPGRHGGPGAMPGPGFGHGPDLDPREHFGRGRGKGRGGRAGRGDLRTAVLLLVAEEPMHGYQIMNTIAERTEGNWKPSPGAIYPTLSLLEDEGLITVEKEAGRKLATITEAGTQLVDKQKQEWANFFDAYREPEGRPPFGPRGRGFSPRDGRRWFGNPALMESLGGLRQVIMDAREEDQDKVLDILDEAIARIRELGNEDDEPAKD</sequence>